<dbReference type="AlphaFoldDB" id="A0A2T0ZWD7"/>
<accession>A0A2T0ZWD7</accession>
<dbReference type="Gene3D" id="3.40.50.300">
    <property type="entry name" value="P-loop containing nucleotide triphosphate hydrolases"/>
    <property type="match status" value="1"/>
</dbReference>
<comment type="caution">
    <text evidence="1">The sequence shown here is derived from an EMBL/GenBank/DDBJ whole genome shotgun (WGS) entry which is preliminary data.</text>
</comment>
<gene>
    <name evidence="1" type="ORF">CLV47_11597</name>
</gene>
<reference evidence="1 2" key="1">
    <citation type="submission" date="2018-03" db="EMBL/GenBank/DDBJ databases">
        <title>Genomic Encyclopedia of Archaeal and Bacterial Type Strains, Phase II (KMG-II): from individual species to whole genera.</title>
        <authorList>
            <person name="Goeker M."/>
        </authorList>
    </citation>
    <scope>NUCLEOTIDE SEQUENCE [LARGE SCALE GENOMIC DNA]</scope>
    <source>
        <strain evidence="1 2">DSM 100065</strain>
    </source>
</reference>
<dbReference type="EMBL" id="PVUE01000015">
    <property type="protein sequence ID" value="PRZ40669.1"/>
    <property type="molecule type" value="Genomic_DNA"/>
</dbReference>
<sequence>MSPPDHTLTDLARRIIDSAAPGTTYVVSIDGPSGSGKTSFAEALRAQIEPARTVGVVHVDEFVPGWERLADVVPVLRDDILGPLKRGDPPRARLWDWDADQPGDWAPFDWARAPRCDVLLVEGCASGSRPLAPYTDLLLWVDAPEAVRYERAMSRDGAGYAPWWDIWSRQERALYAQEGTAGRADVRLEATADGWSVAQ</sequence>
<dbReference type="RefSeq" id="WP_170111115.1">
    <property type="nucleotide sequence ID" value="NZ_PVUE01000015.1"/>
</dbReference>
<keyword evidence="2" id="KW-1185">Reference proteome</keyword>
<dbReference type="Proteomes" id="UP000237752">
    <property type="component" value="Unassembled WGS sequence"/>
</dbReference>
<evidence type="ECO:0008006" key="3">
    <source>
        <dbReference type="Google" id="ProtNLM"/>
    </source>
</evidence>
<proteinExistence type="predicted"/>
<dbReference type="InterPro" id="IPR027417">
    <property type="entry name" value="P-loop_NTPase"/>
</dbReference>
<evidence type="ECO:0000313" key="2">
    <source>
        <dbReference type="Proteomes" id="UP000237752"/>
    </source>
</evidence>
<evidence type="ECO:0000313" key="1">
    <source>
        <dbReference type="EMBL" id="PRZ40669.1"/>
    </source>
</evidence>
<protein>
    <recommendedName>
        <fullName evidence="3">Uridine kinase</fullName>
    </recommendedName>
</protein>
<organism evidence="1 2">
    <name type="scientific">Antricoccus suffuscus</name>
    <dbReference type="NCBI Taxonomy" id="1629062"/>
    <lineage>
        <taxon>Bacteria</taxon>
        <taxon>Bacillati</taxon>
        <taxon>Actinomycetota</taxon>
        <taxon>Actinomycetes</taxon>
        <taxon>Geodermatophilales</taxon>
        <taxon>Antricoccaceae</taxon>
        <taxon>Antricoccus</taxon>
    </lineage>
</organism>
<dbReference type="SUPFAM" id="SSF52540">
    <property type="entry name" value="P-loop containing nucleoside triphosphate hydrolases"/>
    <property type="match status" value="1"/>
</dbReference>
<name>A0A2T0ZWD7_9ACTN</name>